<accession>G3NYV9</accession>
<dbReference type="GeneID" id="120809227"/>
<dbReference type="GO" id="GO:0005634">
    <property type="term" value="C:nucleus"/>
    <property type="evidence" value="ECO:0007669"/>
    <property type="project" value="TreeGrafter"/>
</dbReference>
<dbReference type="PROSITE" id="PS50089">
    <property type="entry name" value="ZF_RING_2"/>
    <property type="match status" value="1"/>
</dbReference>
<dbReference type="RefSeq" id="XP_040018817.1">
    <property type="nucleotide sequence ID" value="XM_040162883.1"/>
</dbReference>
<name>G3NYV9_GASAC</name>
<dbReference type="InterPro" id="IPR013083">
    <property type="entry name" value="Znf_RING/FYVE/PHD"/>
</dbReference>
<dbReference type="Gene3D" id="3.30.40.10">
    <property type="entry name" value="Zinc/RING finger domain, C3HC4 (zinc finger)"/>
    <property type="match status" value="1"/>
</dbReference>
<dbReference type="GO" id="GO:0061630">
    <property type="term" value="F:ubiquitin protein ligase activity"/>
    <property type="evidence" value="ECO:0007669"/>
    <property type="project" value="TreeGrafter"/>
</dbReference>
<dbReference type="Ensembl" id="ENSGACT00000010552.2">
    <property type="protein sequence ID" value="ENSGACP00000010530.2"/>
    <property type="gene ID" value="ENSGACG00000007952.2"/>
</dbReference>
<keyword evidence="3" id="KW-0862">Zinc</keyword>
<sequence length="382" mass="42951">MEESLAGSPCSSEPDSPRGLNRGCLLDPADVIYHDLSILVPETPSPQLGKRRRRVRPLEEPHSDVGLPWRPEQTHRSKRRRLACRDEAGTERGAGSIPASSLRALPPDGWLEAPLSTASSSSSSSSSYLNPISEEEVEASALEHLQVLLPQKTASPPPSSSSSLSFLTAEERRWLRGEQADAPSAPEEIVISDDEEMRSAQEEEDEAMARSLQAQFDHEESRSRHLHHHHQLHFRSPHTFPPYMEPSWMPHLLAAVSPLVAPDDDLIGRHRRHGRGRRRNAEPELSEDLQGNDYEALLAFEERQGSVVSQMLSRRRIQMFPTKSFQSATRGGSTQCQICFCDYTDGEKLRILPCFHDYHVHCIDRWLKENSTCPICRANLAL</sequence>
<evidence type="ECO:0000313" key="7">
    <source>
        <dbReference type="Ensembl" id="ENSGACP00000010530.2"/>
    </source>
</evidence>
<dbReference type="SUPFAM" id="SSF57850">
    <property type="entry name" value="RING/U-box"/>
    <property type="match status" value="1"/>
</dbReference>
<dbReference type="Bgee" id="ENSGACG00000007952">
    <property type="expression patterns" value="Expressed in embryo and 12 other cell types or tissues"/>
</dbReference>
<keyword evidence="2 4" id="KW-0863">Zinc-finger</keyword>
<reference evidence="7 8" key="1">
    <citation type="journal article" date="2021" name="G3 (Bethesda)">
        <title>Improved contiguity of the threespine stickleback genome using long-read sequencing.</title>
        <authorList>
            <person name="Nath S."/>
            <person name="Shaw D.E."/>
            <person name="White M.A."/>
        </authorList>
    </citation>
    <scope>NUCLEOTIDE SEQUENCE [LARGE SCALE GENOMIC DNA]</scope>
    <source>
        <strain evidence="7 8">Lake Benthic</strain>
    </source>
</reference>
<dbReference type="PANTHER" id="PTHR45931">
    <property type="entry name" value="SI:CH211-59O9.10"/>
    <property type="match status" value="1"/>
</dbReference>
<dbReference type="InterPro" id="IPR011016">
    <property type="entry name" value="Znf_RING-CH"/>
</dbReference>
<evidence type="ECO:0000256" key="4">
    <source>
        <dbReference type="PROSITE-ProRule" id="PRU00175"/>
    </source>
</evidence>
<dbReference type="InParanoid" id="G3NYV9"/>
<evidence type="ECO:0000259" key="6">
    <source>
        <dbReference type="PROSITE" id="PS50089"/>
    </source>
</evidence>
<dbReference type="KEGG" id="gat:120809227"/>
<dbReference type="InterPro" id="IPR051834">
    <property type="entry name" value="RING_finger_E3_ligase"/>
</dbReference>
<feature type="region of interest" description="Disordered" evidence="5">
    <location>
        <begin position="40"/>
        <end position="108"/>
    </location>
</feature>
<dbReference type="SMART" id="SM00184">
    <property type="entry name" value="RING"/>
    <property type="match status" value="1"/>
</dbReference>
<keyword evidence="8" id="KW-1185">Reference proteome</keyword>
<dbReference type="Pfam" id="PF13639">
    <property type="entry name" value="zf-RING_2"/>
    <property type="match status" value="1"/>
</dbReference>
<dbReference type="Proteomes" id="UP000007635">
    <property type="component" value="Chromosome XIX"/>
</dbReference>
<organism evidence="7 8">
    <name type="scientific">Gasterosteus aculeatus aculeatus</name>
    <name type="common">three-spined stickleback</name>
    <dbReference type="NCBI Taxonomy" id="481459"/>
    <lineage>
        <taxon>Eukaryota</taxon>
        <taxon>Metazoa</taxon>
        <taxon>Chordata</taxon>
        <taxon>Craniata</taxon>
        <taxon>Vertebrata</taxon>
        <taxon>Euteleostomi</taxon>
        <taxon>Actinopterygii</taxon>
        <taxon>Neopterygii</taxon>
        <taxon>Teleostei</taxon>
        <taxon>Neoteleostei</taxon>
        <taxon>Acanthomorphata</taxon>
        <taxon>Eupercaria</taxon>
        <taxon>Perciformes</taxon>
        <taxon>Cottioidei</taxon>
        <taxon>Gasterosteales</taxon>
        <taxon>Gasterosteidae</taxon>
        <taxon>Gasterosteus</taxon>
    </lineage>
</organism>
<evidence type="ECO:0000256" key="1">
    <source>
        <dbReference type="ARBA" id="ARBA00022723"/>
    </source>
</evidence>
<dbReference type="CDD" id="cd16472">
    <property type="entry name" value="RING-H2_RNF38-like"/>
    <property type="match status" value="1"/>
</dbReference>
<protein>
    <recommendedName>
        <fullName evidence="6">RING-type domain-containing protein</fullName>
    </recommendedName>
</protein>
<proteinExistence type="predicted"/>
<reference evidence="7" key="2">
    <citation type="submission" date="2025-08" db="UniProtKB">
        <authorList>
            <consortium name="Ensembl"/>
        </authorList>
    </citation>
    <scope>IDENTIFICATION</scope>
</reference>
<feature type="region of interest" description="Disordered" evidence="5">
    <location>
        <begin position="1"/>
        <end position="24"/>
    </location>
</feature>
<dbReference type="AlphaFoldDB" id="G3NYV9"/>
<dbReference type="PANTHER" id="PTHR45931:SF3">
    <property type="entry name" value="RING ZINC FINGER-CONTAINING PROTEIN"/>
    <property type="match status" value="1"/>
</dbReference>
<evidence type="ECO:0000256" key="5">
    <source>
        <dbReference type="SAM" id="MobiDB-lite"/>
    </source>
</evidence>
<feature type="region of interest" description="Disordered" evidence="5">
    <location>
        <begin position="267"/>
        <end position="286"/>
    </location>
</feature>
<keyword evidence="1" id="KW-0479">Metal-binding</keyword>
<feature type="domain" description="RING-type" evidence="6">
    <location>
        <begin position="336"/>
        <end position="377"/>
    </location>
</feature>
<dbReference type="RefSeq" id="XP_040018818.1">
    <property type="nucleotide sequence ID" value="XM_040162884.1"/>
</dbReference>
<dbReference type="GO" id="GO:0008270">
    <property type="term" value="F:zinc ion binding"/>
    <property type="evidence" value="ECO:0007669"/>
    <property type="project" value="UniProtKB-KW"/>
</dbReference>
<reference evidence="7" key="3">
    <citation type="submission" date="2025-09" db="UniProtKB">
        <authorList>
            <consortium name="Ensembl"/>
        </authorList>
    </citation>
    <scope>IDENTIFICATION</scope>
</reference>
<dbReference type="FunFam" id="3.30.40.10:FF:000922">
    <property type="entry name" value="RING finger protein 38"/>
    <property type="match status" value="1"/>
</dbReference>
<evidence type="ECO:0000313" key="8">
    <source>
        <dbReference type="Proteomes" id="UP000007635"/>
    </source>
</evidence>
<evidence type="ECO:0000256" key="3">
    <source>
        <dbReference type="ARBA" id="ARBA00022833"/>
    </source>
</evidence>
<dbReference type="SMART" id="SM00744">
    <property type="entry name" value="RINGv"/>
    <property type="match status" value="1"/>
</dbReference>
<dbReference type="InterPro" id="IPR001841">
    <property type="entry name" value="Znf_RING"/>
</dbReference>
<dbReference type="GO" id="GO:0006511">
    <property type="term" value="P:ubiquitin-dependent protein catabolic process"/>
    <property type="evidence" value="ECO:0007669"/>
    <property type="project" value="TreeGrafter"/>
</dbReference>
<feature type="compositionally biased region" description="Basic residues" evidence="5">
    <location>
        <begin position="269"/>
        <end position="278"/>
    </location>
</feature>
<dbReference type="STRING" id="69293.ENSGACP00000010530"/>
<evidence type="ECO:0000256" key="2">
    <source>
        <dbReference type="ARBA" id="ARBA00022771"/>
    </source>
</evidence>
<dbReference type="GeneTree" id="ENSGT00940000158553"/>